<reference evidence="2 3" key="1">
    <citation type="journal article" date="2014" name="Front. Genet.">
        <title>Genome and metabolic network of "Candidatus Phaeomarinobacter ectocarpi" Ec32, a new candidate genus of Alphaproteobacteria frequently associated with brown algae.</title>
        <authorList>
            <person name="Dittami S.M."/>
            <person name="Barbeyron T."/>
            <person name="Boyen C."/>
            <person name="Cambefort J."/>
            <person name="Collet G."/>
            <person name="Delage L."/>
            <person name="Gobet A."/>
            <person name="Groisillier A."/>
            <person name="Leblanc C."/>
            <person name="Michel G."/>
            <person name="Scornet D."/>
            <person name="Siegel A."/>
            <person name="Tapia J.E."/>
            <person name="Tonon T."/>
        </authorList>
    </citation>
    <scope>NUCLEOTIDE SEQUENCE [LARGE SCALE GENOMIC DNA]</scope>
    <source>
        <strain evidence="2 3">Ec32</strain>
    </source>
</reference>
<dbReference type="OrthoDB" id="8099120at2"/>
<name>X5ME52_9HYPH</name>
<dbReference type="HOGENOM" id="CLU_094502_1_0_5"/>
<organism evidence="2 3">
    <name type="scientific">Candidatus Phaeomarinibacter ectocarpi</name>
    <dbReference type="NCBI Taxonomy" id="1458461"/>
    <lineage>
        <taxon>Bacteria</taxon>
        <taxon>Pseudomonadati</taxon>
        <taxon>Pseudomonadota</taxon>
        <taxon>Alphaproteobacteria</taxon>
        <taxon>Hyphomicrobiales</taxon>
        <taxon>Parvibaculaceae</taxon>
        <taxon>Candidatus Phaeomarinibacter</taxon>
    </lineage>
</organism>
<feature type="signal peptide" evidence="1">
    <location>
        <begin position="1"/>
        <end position="19"/>
    </location>
</feature>
<dbReference type="Gene3D" id="3.10.450.710">
    <property type="entry name" value="Tgt2/MlaC"/>
    <property type="match status" value="1"/>
</dbReference>
<dbReference type="PANTHER" id="PTHR36573">
    <property type="entry name" value="INTERMEMBRANE PHOSPHOLIPID TRANSPORT SYSTEM BINDING PROTEIN MLAC"/>
    <property type="match status" value="1"/>
</dbReference>
<dbReference type="PANTHER" id="PTHR36573:SF1">
    <property type="entry name" value="INTERMEMBRANE PHOSPHOLIPID TRANSPORT SYSTEM BINDING PROTEIN MLAC"/>
    <property type="match status" value="1"/>
</dbReference>
<evidence type="ECO:0000313" key="2">
    <source>
        <dbReference type="EMBL" id="CDO59049.1"/>
    </source>
</evidence>
<dbReference type="KEGG" id="pect:BN1012_Phect835"/>
<dbReference type="Proteomes" id="UP000032160">
    <property type="component" value="Chromosome I"/>
</dbReference>
<dbReference type="InterPro" id="IPR008869">
    <property type="entry name" value="MlaC/ttg2D"/>
</dbReference>
<evidence type="ECO:0000256" key="1">
    <source>
        <dbReference type="SAM" id="SignalP"/>
    </source>
</evidence>
<accession>X5ME52</accession>
<gene>
    <name evidence="2" type="ORF">BN1012_Phect835</name>
</gene>
<dbReference type="AlphaFoldDB" id="X5ME52"/>
<dbReference type="RefSeq" id="WP_052535218.1">
    <property type="nucleotide sequence ID" value="NZ_HG966617.1"/>
</dbReference>
<sequence length="211" mass="22981">MIKSIVAAILFVMTSATMAAADPEATAKSFITDGVDQAITILQETKPEDPARAARFRDFVSEIIDTRSVAQFTLGHYRKGADAALVRAFEQQFKEYATASYESRLGLYGGQTINITNAVARKDTDVLVKGTINAKDGKHLADVAFRVLTTKRGPQLFDAQVQGIWLAVEQRAQFGNFLGQHDGDIQQLINFLADETARLRSKDAAATPAEG</sequence>
<proteinExistence type="predicted"/>
<keyword evidence="3" id="KW-1185">Reference proteome</keyword>
<protein>
    <submittedName>
        <fullName evidence="2">Toluene tolerance protein, Ttg2 family</fullName>
    </submittedName>
</protein>
<dbReference type="InterPro" id="IPR042245">
    <property type="entry name" value="Tgt2/MlaC_sf"/>
</dbReference>
<evidence type="ECO:0000313" key="3">
    <source>
        <dbReference type="Proteomes" id="UP000032160"/>
    </source>
</evidence>
<dbReference type="EMBL" id="HG966617">
    <property type="protein sequence ID" value="CDO59049.1"/>
    <property type="molecule type" value="Genomic_DNA"/>
</dbReference>
<keyword evidence="1" id="KW-0732">Signal</keyword>
<dbReference type="Pfam" id="PF05494">
    <property type="entry name" value="MlaC"/>
    <property type="match status" value="1"/>
</dbReference>
<dbReference type="STRING" id="1458461.BN1012_Phect835"/>
<feature type="chain" id="PRO_5004959494" evidence="1">
    <location>
        <begin position="20"/>
        <end position="211"/>
    </location>
</feature>